<evidence type="ECO:0000313" key="3">
    <source>
        <dbReference type="Proteomes" id="UP000593892"/>
    </source>
</evidence>
<feature type="compositionally biased region" description="Low complexity" evidence="1">
    <location>
        <begin position="30"/>
        <end position="50"/>
    </location>
</feature>
<protein>
    <submittedName>
        <fullName evidence="2">Uncharacterized protein</fullName>
    </submittedName>
</protein>
<dbReference type="KEGG" id="pfer:IRI77_21405"/>
<dbReference type="AlphaFoldDB" id="A0A7S7NKT4"/>
<feature type="compositionally biased region" description="Low complexity" evidence="1">
    <location>
        <begin position="89"/>
        <end position="102"/>
    </location>
</feature>
<proteinExistence type="predicted"/>
<name>A0A7S7NKT4_PALFE</name>
<feature type="compositionally biased region" description="Polar residues" evidence="1">
    <location>
        <begin position="75"/>
        <end position="88"/>
    </location>
</feature>
<sequence length="292" mass="28325">MRIHAGQMAFAGLLTTTLFFAGCSKKDELPTQQQAQQPASSTPGSAPAGQLNTAPPPAANGLASQGSQPGAPVRSASTSAGQAGQPQTPSGGAAVGSPAAPSNSWGSTPGKAQPVAPAPPRQFTLSAGTSIPVRTITNLSTKTAAPGDAFEATLTRDLVVDDYVVAPRGSTVTGRVTNSDPGGKVKGLASISVALSSISAANGPISIQTSAVGQQARTTKRKDAAKIGIGAGIGAAIGAIAGGGKGAAIGAGIGGAGGTGMVLATKGEAAVIPSESLLTFRLSAPVTVTEKR</sequence>
<evidence type="ECO:0000256" key="1">
    <source>
        <dbReference type="SAM" id="MobiDB-lite"/>
    </source>
</evidence>
<dbReference type="Gene3D" id="2.40.128.260">
    <property type="entry name" value="Type IV secretion system, VirB10/TraB/TrbI"/>
    <property type="match status" value="1"/>
</dbReference>
<dbReference type="InterPro" id="IPR042217">
    <property type="entry name" value="T4SS_VirB10/TrbI"/>
</dbReference>
<organism evidence="2 3">
    <name type="scientific">Paludibaculum fermentans</name>
    <dbReference type="NCBI Taxonomy" id="1473598"/>
    <lineage>
        <taxon>Bacteria</taxon>
        <taxon>Pseudomonadati</taxon>
        <taxon>Acidobacteriota</taxon>
        <taxon>Terriglobia</taxon>
        <taxon>Bryobacterales</taxon>
        <taxon>Bryobacteraceae</taxon>
        <taxon>Paludibaculum</taxon>
    </lineage>
</organism>
<gene>
    <name evidence="2" type="ORF">IRI77_21405</name>
</gene>
<dbReference type="EMBL" id="CP063849">
    <property type="protein sequence ID" value="QOY85380.1"/>
    <property type="molecule type" value="Genomic_DNA"/>
</dbReference>
<feature type="region of interest" description="Disordered" evidence="1">
    <location>
        <begin position="29"/>
        <end position="129"/>
    </location>
</feature>
<dbReference type="PROSITE" id="PS51257">
    <property type="entry name" value="PROKAR_LIPOPROTEIN"/>
    <property type="match status" value="1"/>
</dbReference>
<dbReference type="Proteomes" id="UP000593892">
    <property type="component" value="Chromosome"/>
</dbReference>
<accession>A0A7S7NKT4</accession>
<dbReference type="RefSeq" id="WP_194447050.1">
    <property type="nucleotide sequence ID" value="NZ_CP063849.1"/>
</dbReference>
<keyword evidence="3" id="KW-1185">Reference proteome</keyword>
<evidence type="ECO:0000313" key="2">
    <source>
        <dbReference type="EMBL" id="QOY85380.1"/>
    </source>
</evidence>
<reference evidence="2 3" key="1">
    <citation type="submission" date="2020-10" db="EMBL/GenBank/DDBJ databases">
        <title>Complete genome sequence of Paludibaculum fermentans P105T, a facultatively anaerobic acidobacterium capable of dissimilatory Fe(III) reduction.</title>
        <authorList>
            <person name="Dedysh S.N."/>
            <person name="Beletsky A.V."/>
            <person name="Kulichevskaya I.S."/>
            <person name="Mardanov A.V."/>
            <person name="Ravin N.V."/>
        </authorList>
    </citation>
    <scope>NUCLEOTIDE SEQUENCE [LARGE SCALE GENOMIC DNA]</scope>
    <source>
        <strain evidence="2 3">P105</strain>
    </source>
</reference>